<protein>
    <submittedName>
        <fullName evidence="2">Uncharacterized protein</fullName>
    </submittedName>
</protein>
<evidence type="ECO:0000313" key="2">
    <source>
        <dbReference type="EMBL" id="ORW70161.1"/>
    </source>
</evidence>
<reference evidence="2 3" key="1">
    <citation type="submission" date="2016-01" db="EMBL/GenBank/DDBJ databases">
        <title>The new phylogeny of the genus Mycobacterium.</title>
        <authorList>
            <person name="Tarcisio F."/>
            <person name="Conor M."/>
            <person name="Antonella G."/>
            <person name="Elisabetta G."/>
            <person name="Giulia F.S."/>
            <person name="Sara T."/>
            <person name="Anna F."/>
            <person name="Clotilde B."/>
            <person name="Roberto B."/>
            <person name="Veronica D.S."/>
            <person name="Fabio R."/>
            <person name="Monica P."/>
            <person name="Olivier J."/>
            <person name="Enrico T."/>
            <person name="Nicola S."/>
        </authorList>
    </citation>
    <scope>NUCLEOTIDE SEQUENCE [LARGE SCALE GENOMIC DNA]</scope>
    <source>
        <strain evidence="2 3">DSM 44616</strain>
    </source>
</reference>
<name>A0AAJ3NNP6_9MYCO</name>
<dbReference type="EMBL" id="LQPR01000041">
    <property type="protein sequence ID" value="ORW70161.1"/>
    <property type="molecule type" value="Genomic_DNA"/>
</dbReference>
<proteinExistence type="predicted"/>
<accession>A0AAJ3NNP6</accession>
<organism evidence="2 3">
    <name type="scientific">Mycobacterium saskatchewanense</name>
    <dbReference type="NCBI Taxonomy" id="220927"/>
    <lineage>
        <taxon>Bacteria</taxon>
        <taxon>Bacillati</taxon>
        <taxon>Actinomycetota</taxon>
        <taxon>Actinomycetes</taxon>
        <taxon>Mycobacteriales</taxon>
        <taxon>Mycobacteriaceae</taxon>
        <taxon>Mycobacterium</taxon>
        <taxon>Mycobacterium simiae complex</taxon>
    </lineage>
</organism>
<dbReference type="Proteomes" id="UP000193387">
    <property type="component" value="Unassembled WGS sequence"/>
</dbReference>
<comment type="caution">
    <text evidence="2">The sequence shown here is derived from an EMBL/GenBank/DDBJ whole genome shotgun (WGS) entry which is preliminary data.</text>
</comment>
<keyword evidence="3" id="KW-1185">Reference proteome</keyword>
<gene>
    <name evidence="2" type="ORF">AWC23_18475</name>
</gene>
<sequence length="109" mass="12004">MGQVFAGYRVLRVLGSGGMGQVCLAAHPRLPREDCRIPISCASTAAAYSRISMDYVARTDAGRVLREHCPDGMPIVGDWRSNRDRIGNFGERKRHRGASAAPMFSRPAW</sequence>
<dbReference type="AlphaFoldDB" id="A0AAJ3NNP6"/>
<feature type="region of interest" description="Disordered" evidence="1">
    <location>
        <begin position="90"/>
        <end position="109"/>
    </location>
</feature>
<dbReference type="Gene3D" id="3.30.200.20">
    <property type="entry name" value="Phosphorylase Kinase, domain 1"/>
    <property type="match status" value="1"/>
</dbReference>
<evidence type="ECO:0000256" key="1">
    <source>
        <dbReference type="SAM" id="MobiDB-lite"/>
    </source>
</evidence>
<evidence type="ECO:0000313" key="3">
    <source>
        <dbReference type="Proteomes" id="UP000193387"/>
    </source>
</evidence>